<evidence type="ECO:0000313" key="3">
    <source>
        <dbReference type="Proteomes" id="UP000430975"/>
    </source>
</evidence>
<dbReference type="EMBL" id="WJQS01000002">
    <property type="protein sequence ID" value="MRI84992.1"/>
    <property type="molecule type" value="Genomic_DNA"/>
</dbReference>
<name>A0A6I2GGN6_9LACT</name>
<dbReference type="Proteomes" id="UP000469870">
    <property type="component" value="Unassembled WGS sequence"/>
</dbReference>
<keyword evidence="2" id="KW-0489">Methyltransferase</keyword>
<dbReference type="PANTHER" id="PTHR35276:SF1">
    <property type="entry name" value="TRNA (MNM(5)S(2)U34)-METHYLTRANSFERASE, CHLOROPLASTIC"/>
    <property type="match status" value="1"/>
</dbReference>
<dbReference type="AlphaFoldDB" id="A0A6I2GGN6"/>
<protein>
    <submittedName>
        <fullName evidence="2">16S rRNA (Cytosine(1402)-N(4))-methyltransferase</fullName>
        <ecNumber evidence="2">2.1.1.199</ecNumber>
    </submittedName>
</protein>
<keyword evidence="2" id="KW-0808">Transferase</keyword>
<dbReference type="GO" id="GO:0008168">
    <property type="term" value="F:methyltransferase activity"/>
    <property type="evidence" value="ECO:0007669"/>
    <property type="project" value="UniProtKB-KW"/>
</dbReference>
<accession>A0A6I2GGN6</accession>
<sequence length="188" mass="21248">MLKALHYSKELLRTLTNRFSSGTFIDATLGKGNDLISILLNPVFTGKVYGFDIQKEAIELSQNAINTHNFAGSYQLINDSHENLASYLPDTVEIHGAIFNLGYLPGGDHDITTQASSTKKAILEIRRRLVQHGQIIIVVYSGHPAGKLEKEELFNFLSEFPQEEFQVLQYEFINQRNNPPMVLIVEKR</sequence>
<dbReference type="EC" id="2.1.1.199" evidence="2"/>
<dbReference type="InterPro" id="IPR029063">
    <property type="entry name" value="SAM-dependent_MTases_sf"/>
</dbReference>
<reference evidence="3 4" key="1">
    <citation type="submission" date="2019-11" db="EMBL/GenBank/DDBJ databases">
        <title>Characterisation of Fundicoccus ignavus gen. nov. sp. nov., a novel genus of the family Aerococcaceae isolated from bulk tank milk.</title>
        <authorList>
            <person name="Siebert A."/>
            <person name="Huptas C."/>
            <person name="Wenning M."/>
            <person name="Scherer S."/>
            <person name="Doll E.V."/>
        </authorList>
    </citation>
    <scope>NUCLEOTIDE SEQUENCE [LARGE SCALE GENOMIC DNA]</scope>
    <source>
        <strain evidence="1 4">DSM 109653</strain>
        <strain evidence="2 3">WS4759</strain>
    </source>
</reference>
<dbReference type="SUPFAM" id="SSF53335">
    <property type="entry name" value="S-adenosyl-L-methionine-dependent methyltransferases"/>
    <property type="match status" value="1"/>
</dbReference>
<evidence type="ECO:0000313" key="1">
    <source>
        <dbReference type="EMBL" id="MRI82521.1"/>
    </source>
</evidence>
<keyword evidence="3" id="KW-1185">Reference proteome</keyword>
<dbReference type="InterPro" id="IPR010719">
    <property type="entry name" value="MnmM_MeTrfase"/>
</dbReference>
<dbReference type="Gene3D" id="3.40.50.150">
    <property type="entry name" value="Vaccinia Virus protein VP39"/>
    <property type="match status" value="1"/>
</dbReference>
<proteinExistence type="predicted"/>
<dbReference type="Proteomes" id="UP000430975">
    <property type="component" value="Unassembled WGS sequence"/>
</dbReference>
<dbReference type="GO" id="GO:0032259">
    <property type="term" value="P:methylation"/>
    <property type="evidence" value="ECO:0007669"/>
    <property type="project" value="UniProtKB-KW"/>
</dbReference>
<evidence type="ECO:0000313" key="2">
    <source>
        <dbReference type="EMBL" id="MRI84992.1"/>
    </source>
</evidence>
<dbReference type="Pfam" id="PF06962">
    <property type="entry name" value="rRNA_methylase"/>
    <property type="match status" value="1"/>
</dbReference>
<dbReference type="EMBL" id="WJQR01000013">
    <property type="protein sequence ID" value="MRI82521.1"/>
    <property type="molecule type" value="Genomic_DNA"/>
</dbReference>
<organism evidence="2 3">
    <name type="scientific">Fundicoccus ignavus</name>
    <dbReference type="NCBI Taxonomy" id="2664442"/>
    <lineage>
        <taxon>Bacteria</taxon>
        <taxon>Bacillati</taxon>
        <taxon>Bacillota</taxon>
        <taxon>Bacilli</taxon>
        <taxon>Lactobacillales</taxon>
        <taxon>Aerococcaceae</taxon>
        <taxon>Fundicoccus</taxon>
    </lineage>
</organism>
<comment type="caution">
    <text evidence="2">The sequence shown here is derived from an EMBL/GenBank/DDBJ whole genome shotgun (WGS) entry which is preliminary data.</text>
</comment>
<dbReference type="PANTHER" id="PTHR35276">
    <property type="entry name" value="S-ADENOSYL-L-METHIONINE-DEPENDENT METHYLTRANSFERASES SUPERFAMILY PROTEIN"/>
    <property type="match status" value="1"/>
</dbReference>
<evidence type="ECO:0000313" key="4">
    <source>
        <dbReference type="Proteomes" id="UP000469870"/>
    </source>
</evidence>
<dbReference type="RefSeq" id="WP_153862604.1">
    <property type="nucleotide sequence ID" value="NZ_WJQR01000013.1"/>
</dbReference>
<gene>
    <name evidence="2" type="primary">mraW</name>
    <name evidence="2" type="ORF">GIY09_03635</name>
    <name evidence="1" type="ORF">GIY11_10930</name>
</gene>